<feature type="compositionally biased region" description="Basic and acidic residues" evidence="7">
    <location>
        <begin position="469"/>
        <end position="479"/>
    </location>
</feature>
<feature type="region of interest" description="Disordered" evidence="7">
    <location>
        <begin position="448"/>
        <end position="479"/>
    </location>
</feature>
<gene>
    <name evidence="8" type="ORF">DCAF_LOCUS7382</name>
</gene>
<evidence type="ECO:0000313" key="9">
    <source>
        <dbReference type="Proteomes" id="UP001314170"/>
    </source>
</evidence>
<feature type="transmembrane region" description="Helical" evidence="6">
    <location>
        <begin position="499"/>
        <end position="521"/>
    </location>
</feature>
<feature type="transmembrane region" description="Helical" evidence="6">
    <location>
        <begin position="282"/>
        <end position="308"/>
    </location>
</feature>
<feature type="transmembrane region" description="Helical" evidence="6">
    <location>
        <begin position="738"/>
        <end position="763"/>
    </location>
</feature>
<dbReference type="Proteomes" id="UP001314170">
    <property type="component" value="Unassembled WGS sequence"/>
</dbReference>
<evidence type="ECO:0000256" key="1">
    <source>
        <dbReference type="ARBA" id="ARBA00004141"/>
    </source>
</evidence>
<evidence type="ECO:0000313" key="8">
    <source>
        <dbReference type="EMBL" id="CAK7329627.1"/>
    </source>
</evidence>
<evidence type="ECO:0000256" key="5">
    <source>
        <dbReference type="ARBA" id="ARBA00023136"/>
    </source>
</evidence>
<feature type="transmembrane region" description="Helical" evidence="6">
    <location>
        <begin position="320"/>
        <end position="338"/>
    </location>
</feature>
<evidence type="ECO:0000256" key="6">
    <source>
        <dbReference type="RuleBase" id="RU004914"/>
    </source>
</evidence>
<feature type="transmembrane region" description="Helical" evidence="6">
    <location>
        <begin position="133"/>
        <end position="151"/>
    </location>
</feature>
<dbReference type="GO" id="GO:0042910">
    <property type="term" value="F:xenobiotic transmembrane transporter activity"/>
    <property type="evidence" value="ECO:0007669"/>
    <property type="project" value="InterPro"/>
</dbReference>
<feature type="transmembrane region" description="Helical" evidence="6">
    <location>
        <begin position="230"/>
        <end position="252"/>
    </location>
</feature>
<dbReference type="InterPro" id="IPR044644">
    <property type="entry name" value="DinF-like"/>
</dbReference>
<dbReference type="InterPro" id="IPR002528">
    <property type="entry name" value="MATE_fam"/>
</dbReference>
<feature type="transmembrane region" description="Helical" evidence="6">
    <location>
        <begin position="645"/>
        <end position="663"/>
    </location>
</feature>
<dbReference type="GO" id="GO:0016020">
    <property type="term" value="C:membrane"/>
    <property type="evidence" value="ECO:0007669"/>
    <property type="project" value="UniProtKB-SubCell"/>
</dbReference>
<feature type="transmembrane region" description="Helical" evidence="6">
    <location>
        <begin position="16"/>
        <end position="41"/>
    </location>
</feature>
<reference evidence="8 9" key="1">
    <citation type="submission" date="2024-01" db="EMBL/GenBank/DDBJ databases">
        <authorList>
            <person name="Waweru B."/>
        </authorList>
    </citation>
    <scope>NUCLEOTIDE SEQUENCE [LARGE SCALE GENOMIC DNA]</scope>
</reference>
<feature type="transmembrane region" description="Helical" evidence="6">
    <location>
        <begin position="93"/>
        <end position="113"/>
    </location>
</feature>
<feature type="transmembrane region" description="Helical" evidence="6">
    <location>
        <begin position="573"/>
        <end position="594"/>
    </location>
</feature>
<name>A0AAV1R738_9ROSI</name>
<dbReference type="AlphaFoldDB" id="A0AAV1R738"/>
<feature type="compositionally biased region" description="Polar residues" evidence="7">
    <location>
        <begin position="450"/>
        <end position="468"/>
    </location>
</feature>
<dbReference type="PANTHER" id="PTHR42893">
    <property type="entry name" value="PROTEIN DETOXIFICATION 44, CHLOROPLASTIC-RELATED"/>
    <property type="match status" value="1"/>
</dbReference>
<proteinExistence type="inferred from homology"/>
<keyword evidence="3 6" id="KW-0812">Transmembrane</keyword>
<keyword evidence="9" id="KW-1185">Reference proteome</keyword>
<feature type="region of interest" description="Disordered" evidence="7">
    <location>
        <begin position="413"/>
        <end position="432"/>
    </location>
</feature>
<keyword evidence="5 6" id="KW-0472">Membrane</keyword>
<organism evidence="8 9">
    <name type="scientific">Dovyalis caffra</name>
    <dbReference type="NCBI Taxonomy" id="77055"/>
    <lineage>
        <taxon>Eukaryota</taxon>
        <taxon>Viridiplantae</taxon>
        <taxon>Streptophyta</taxon>
        <taxon>Embryophyta</taxon>
        <taxon>Tracheophyta</taxon>
        <taxon>Spermatophyta</taxon>
        <taxon>Magnoliopsida</taxon>
        <taxon>eudicotyledons</taxon>
        <taxon>Gunneridae</taxon>
        <taxon>Pentapetalae</taxon>
        <taxon>rosids</taxon>
        <taxon>fabids</taxon>
        <taxon>Malpighiales</taxon>
        <taxon>Salicaceae</taxon>
        <taxon>Flacourtieae</taxon>
        <taxon>Dovyalis</taxon>
    </lineage>
</organism>
<feature type="transmembrane region" description="Helical" evidence="6">
    <location>
        <begin position="61"/>
        <end position="81"/>
    </location>
</feature>
<comment type="similarity">
    <text evidence="2 6">Belongs to the multi antimicrobial extrusion (MATE) (TC 2.A.66.1) family.</text>
</comment>
<protein>
    <recommendedName>
        <fullName evidence="6">Protein DETOXIFICATION</fullName>
    </recommendedName>
    <alternativeName>
        <fullName evidence="6">Multidrug and toxic compound extrusion protein</fullName>
    </alternativeName>
</protein>
<dbReference type="PANTHER" id="PTHR42893:SF9">
    <property type="entry name" value="PROTEIN DETOXIFICATION 46, CHLOROPLASTIC"/>
    <property type="match status" value="1"/>
</dbReference>
<feature type="transmembrane region" description="Helical" evidence="6">
    <location>
        <begin position="698"/>
        <end position="717"/>
    </location>
</feature>
<evidence type="ECO:0000256" key="2">
    <source>
        <dbReference type="ARBA" id="ARBA00010199"/>
    </source>
</evidence>
<comment type="caution">
    <text evidence="8">The sequence shown here is derived from an EMBL/GenBank/DDBJ whole genome shotgun (WGS) entry which is preliminary data.</text>
</comment>
<sequence length="927" mass="100360">MEGLEKQSIWEQMKEIVMFTGPATGLWLCGPLMSLIDTAVIGQRSSLELAALGPGTVICDYTSYLFMFLSIATSNLVATSLARQDKKEVQHQISILLFVGLTCGFLMLFYTKFFGPWALTGPKNLDIVPAANTYVQIRALAWPAVLVGWVAQSASLGMKDSWGPLKALTVATVVNGIGDVVLCIFLGYGIAGAAWATMVSQVIAAYMMIEALNKKGYNAFAFSVPSPNEVLTILGLAAPIFVAFWALVTYFATSMGAHVVAAHQVFRKVCLMKQARMLLSSLLIIGATLGLVLGIVGTSVPWLFPNIFTPDQTVIQEMQMVLIPYFIALSVAPSTHSLEGAMLLARNGGYGLPGCWCALVGFQWARFFFSLQRLLSPDGILYSEDLSRLRVLLAIEFLRKILKENAKEMEGSGKPALSLVSPDSHSSLSHPGSLVVKSRSRLLAPCISPAQESGNNSVTENESGTDSVSELKEETEREVTREVLGNQSMWAQMEEIMKFTGPAIGLWICGPLMSLIDTAVIGQGSSIELAALGPGTVLCDGMSYLFMFLSIATSNMIATSLAEQDKNEVQHQLSMLLFVGLTCGSLMLFFTKFFGPSALTDAVPYDIRGQPTVDKFAFVFCSAFTGSNNLDIIPAANTYVQIRGLAWPAILIGWVAQSASLGMKDSWGPLKALAVASAVNGIGDIVLCRFLGYGIAGAAWATMASQIIAAFMMIDSLNKKGYNAYAISVPSPNELMMIFKIAAPVFIVMMSKVAFYSLIVYFVTSMGTLTLAAHQVMIQALFMCTVWGEPLSQTAQSFMPEFMYGINRSLEKARTLLKSLAIIGTILGLVLGIVGTSVPWLFPNIFTHDQKIIQEVNCSNFSVTEYRIYAQSAHTIFLAIAVTPCTLSLEGTLLSVSMLVVKSVHVVVALRLITRNLFEYEGWMGGT</sequence>
<comment type="subcellular location">
    <subcellularLocation>
        <location evidence="1">Membrane</location>
        <topology evidence="1">Multi-pass membrane protein</topology>
    </subcellularLocation>
</comment>
<evidence type="ECO:0000256" key="7">
    <source>
        <dbReference type="SAM" id="MobiDB-lite"/>
    </source>
</evidence>
<dbReference type="Pfam" id="PF01554">
    <property type="entry name" value="MatE"/>
    <property type="match status" value="2"/>
</dbReference>
<feature type="compositionally biased region" description="Low complexity" evidence="7">
    <location>
        <begin position="417"/>
        <end position="432"/>
    </location>
</feature>
<accession>A0AAV1R738</accession>
<dbReference type="GO" id="GO:0015297">
    <property type="term" value="F:antiporter activity"/>
    <property type="evidence" value="ECO:0007669"/>
    <property type="project" value="InterPro"/>
</dbReference>
<feature type="transmembrane region" description="Helical" evidence="6">
    <location>
        <begin position="541"/>
        <end position="561"/>
    </location>
</feature>
<feature type="transmembrane region" description="Helical" evidence="6">
    <location>
        <begin position="820"/>
        <end position="842"/>
    </location>
</feature>
<evidence type="ECO:0000256" key="4">
    <source>
        <dbReference type="ARBA" id="ARBA00022989"/>
    </source>
</evidence>
<keyword evidence="4 6" id="KW-1133">Transmembrane helix</keyword>
<evidence type="ECO:0000256" key="3">
    <source>
        <dbReference type="ARBA" id="ARBA00022692"/>
    </source>
</evidence>
<dbReference type="EMBL" id="CAWUPB010000913">
    <property type="protein sequence ID" value="CAK7329627.1"/>
    <property type="molecule type" value="Genomic_DNA"/>
</dbReference>